<accession>S6AMP6</accession>
<dbReference type="SMART" id="SM01204">
    <property type="entry name" value="FIST_C"/>
    <property type="match status" value="1"/>
</dbReference>
<evidence type="ECO:0000313" key="3">
    <source>
        <dbReference type="EMBL" id="BAN36089.1"/>
    </source>
</evidence>
<dbReference type="RefSeq" id="WP_009205286.1">
    <property type="nucleotide sequence ID" value="NC_022357.1"/>
</dbReference>
<feature type="domain" description="FIST C-domain" evidence="2">
    <location>
        <begin position="220"/>
        <end position="359"/>
    </location>
</feature>
<feature type="domain" description="FIST" evidence="1">
    <location>
        <begin position="26"/>
        <end position="219"/>
    </location>
</feature>
<dbReference type="Pfam" id="PF08495">
    <property type="entry name" value="FIST"/>
    <property type="match status" value="1"/>
</dbReference>
<dbReference type="PANTHER" id="PTHR40252:SF2">
    <property type="entry name" value="BLR0328 PROTEIN"/>
    <property type="match status" value="1"/>
</dbReference>
<dbReference type="Pfam" id="PF10442">
    <property type="entry name" value="FIST_C"/>
    <property type="match status" value="1"/>
</dbReference>
<proteinExistence type="predicted"/>
<gene>
    <name evidence="3" type="ORF">SCD_n02281</name>
</gene>
<dbReference type="OrthoDB" id="9770435at2"/>
<name>S6AMP6_SULDS</name>
<organism evidence="3 4">
    <name type="scientific">Sulfuricella denitrificans (strain DSM 22764 / NBRC 105220 / skB26)</name>
    <dbReference type="NCBI Taxonomy" id="1163617"/>
    <lineage>
        <taxon>Bacteria</taxon>
        <taxon>Pseudomonadati</taxon>
        <taxon>Pseudomonadota</taxon>
        <taxon>Betaproteobacteria</taxon>
        <taxon>Nitrosomonadales</taxon>
        <taxon>Sulfuricellaceae</taxon>
        <taxon>Sulfuricella</taxon>
    </lineage>
</organism>
<dbReference type="HOGENOM" id="CLU_052774_2_0_4"/>
<dbReference type="eggNOG" id="COG3287">
    <property type="taxonomic scope" value="Bacteria"/>
</dbReference>
<sequence length="380" mass="40448">MKIEQRYWTESEGWQTEAGSLPNGGDAQWVLVFGGVEKMREAAWLQETKQRYPKALIMGCSTAGEICATRVRDESIVTTAVQFEHTRIEMAQVDIGQMKDSHDAGVHLAQALDHEGLTHVLVLSDGLKVNGSELAKGLRETLPQGVAVTGGLAGDGSRFQHTLVCADGVVMEGKIAALGFYGERLKVGYGSLGGWDVFGPERLVTKSSGNVLYELDGQSALGLYKNYLGDHAAGLPATALLFPLELLSGEGGASLVRTVLGIDEAAQSMTFAGDISEGAHARLMKANFDRLVDGASGAAKASHETLGSAAPDLAILISCVGRKLVLKQRIEEEVEGVREVLGAHAVLTGFYSYGEICPHGTITGCELHNQTMTITTFSEN</sequence>
<dbReference type="InterPro" id="IPR019494">
    <property type="entry name" value="FIST_C"/>
</dbReference>
<keyword evidence="4" id="KW-1185">Reference proteome</keyword>
<dbReference type="AlphaFoldDB" id="S6AMP6"/>
<protein>
    <submittedName>
        <fullName evidence="3">Uncharacterized protein</fullName>
    </submittedName>
</protein>
<dbReference type="STRING" id="1163617.SCD_n02281"/>
<evidence type="ECO:0000313" key="4">
    <source>
        <dbReference type="Proteomes" id="UP000015559"/>
    </source>
</evidence>
<dbReference type="PANTHER" id="PTHR40252">
    <property type="entry name" value="BLR0328 PROTEIN"/>
    <property type="match status" value="1"/>
</dbReference>
<reference evidence="3 4" key="1">
    <citation type="journal article" date="2012" name="Appl. Environ. Microbiol.">
        <title>Draft genome sequence of a psychrotolerant sulfur-oxidizing bacterium, Sulfuricella denitrificans skB26, and proteomic insights into cold adaptation.</title>
        <authorList>
            <person name="Watanabe T."/>
            <person name="Kojima H."/>
            <person name="Fukui M."/>
        </authorList>
    </citation>
    <scope>NUCLEOTIDE SEQUENCE [LARGE SCALE GENOMIC DNA]</scope>
    <source>
        <strain evidence="4">skB26</strain>
    </source>
</reference>
<dbReference type="EMBL" id="AP013066">
    <property type="protein sequence ID" value="BAN36089.1"/>
    <property type="molecule type" value="Genomic_DNA"/>
</dbReference>
<dbReference type="InterPro" id="IPR013702">
    <property type="entry name" value="FIST_domain_N"/>
</dbReference>
<dbReference type="Proteomes" id="UP000015559">
    <property type="component" value="Chromosome"/>
</dbReference>
<dbReference type="SMART" id="SM00897">
    <property type="entry name" value="FIST"/>
    <property type="match status" value="1"/>
</dbReference>
<dbReference type="KEGG" id="sdr:SCD_n02281"/>
<evidence type="ECO:0000259" key="2">
    <source>
        <dbReference type="SMART" id="SM01204"/>
    </source>
</evidence>
<evidence type="ECO:0000259" key="1">
    <source>
        <dbReference type="SMART" id="SM00897"/>
    </source>
</evidence>